<evidence type="ECO:0000313" key="10">
    <source>
        <dbReference type="Proteomes" id="UP000291832"/>
    </source>
</evidence>
<dbReference type="InterPro" id="IPR002575">
    <property type="entry name" value="Aminoglycoside_PTrfase"/>
</dbReference>
<dbReference type="PIRSF" id="PIRSF031134">
    <property type="entry name" value="MTRK"/>
    <property type="match status" value="1"/>
</dbReference>
<keyword evidence="5" id="KW-0547">Nucleotide-binding</keyword>
<dbReference type="Pfam" id="PF01636">
    <property type="entry name" value="APH"/>
    <property type="match status" value="1"/>
</dbReference>
<evidence type="ECO:0000259" key="8">
    <source>
        <dbReference type="Pfam" id="PF01636"/>
    </source>
</evidence>
<dbReference type="Proteomes" id="UP000291832">
    <property type="component" value="Unassembled WGS sequence"/>
</dbReference>
<dbReference type="RefSeq" id="WP_130453949.1">
    <property type="nucleotide sequence ID" value="NZ_QYAG01000001.1"/>
</dbReference>
<dbReference type="EC" id="2.7.1.100" evidence="3"/>
<dbReference type="NCBIfam" id="TIGR01767">
    <property type="entry name" value="MTRK"/>
    <property type="match status" value="1"/>
</dbReference>
<evidence type="ECO:0000256" key="7">
    <source>
        <dbReference type="ARBA" id="ARBA00022840"/>
    </source>
</evidence>
<accession>A0A4Q7U0G5</accession>
<dbReference type="SUPFAM" id="SSF56112">
    <property type="entry name" value="Protein kinase-like (PK-like)"/>
    <property type="match status" value="1"/>
</dbReference>
<dbReference type="Gene3D" id="3.90.1200.10">
    <property type="match status" value="1"/>
</dbReference>
<dbReference type="InterPro" id="IPR011009">
    <property type="entry name" value="Kinase-like_dom_sf"/>
</dbReference>
<dbReference type="AlphaFoldDB" id="A0A4Q7U0G5"/>
<dbReference type="OrthoDB" id="9777791at2"/>
<keyword evidence="10" id="KW-1185">Reference proteome</keyword>
<evidence type="ECO:0000256" key="4">
    <source>
        <dbReference type="ARBA" id="ARBA00022679"/>
    </source>
</evidence>
<evidence type="ECO:0000313" key="9">
    <source>
        <dbReference type="EMBL" id="RZT66357.1"/>
    </source>
</evidence>
<keyword evidence="4" id="KW-0808">Transferase</keyword>
<keyword evidence="6 9" id="KW-0418">Kinase</keyword>
<protein>
    <recommendedName>
        <fullName evidence="3">S-methyl-5-thioribose kinase</fullName>
        <ecNumber evidence="3">2.7.1.100</ecNumber>
    </recommendedName>
</protein>
<name>A0A4Q7U0G5_9MICO</name>
<dbReference type="GO" id="GO:0005524">
    <property type="term" value="F:ATP binding"/>
    <property type="evidence" value="ECO:0007669"/>
    <property type="project" value="UniProtKB-KW"/>
</dbReference>
<dbReference type="GO" id="GO:0009086">
    <property type="term" value="P:methionine biosynthetic process"/>
    <property type="evidence" value="ECO:0007669"/>
    <property type="project" value="InterPro"/>
</dbReference>
<sequence length="409" mass="44778">MSHEYTFLDADNIGEYLRSRPETHDRIDADRIASVREIGDGNLNLVFHVLDEDGRGIILKQSLPYVRMTGAGWPMTPERAAREADSLQTHHALTPELVVEVILYDPERYILALEDLSDHAVWRDALNRSERHEEVARRVGTYVAALAVGTSILGQDRGLISQRIAETQNPELCTITEDLVFTEPVFDAGRNEVLPDNATDAAALAADPAFAAAMAEAKWRFMTQAEALIHGDLHTGSIMVRSASESADGAVADSVKVFDSEFAFYGPIAFDLGALFANYSFAAARATALGEHERAAWALGLVAETWDGFEREFVARSESWHETRLFGAAFAQRRLARIRQEAFLFAAAKMARRIVGAAKVRDIESLEPALRAPAARGVLVAARALAAAWEGVNDIAEFETLVGAQVLSS</sequence>
<evidence type="ECO:0000256" key="2">
    <source>
        <dbReference type="ARBA" id="ARBA00011738"/>
    </source>
</evidence>
<proteinExistence type="inferred from homology"/>
<reference evidence="9 10" key="1">
    <citation type="journal article" date="2015" name="Stand. Genomic Sci.">
        <title>Genomic Encyclopedia of Bacterial and Archaeal Type Strains, Phase III: the genomes of soil and plant-associated and newly described type strains.</title>
        <authorList>
            <person name="Whitman W.B."/>
            <person name="Woyke T."/>
            <person name="Klenk H.P."/>
            <person name="Zhou Y."/>
            <person name="Lilburn T.G."/>
            <person name="Beck B.J."/>
            <person name="De Vos P."/>
            <person name="Vandamme P."/>
            <person name="Eisen J.A."/>
            <person name="Garrity G."/>
            <person name="Hugenholtz P."/>
            <person name="Kyrpides N.C."/>
        </authorList>
    </citation>
    <scope>NUCLEOTIDE SEQUENCE [LARGE SCALE GENOMIC DNA]</scope>
    <source>
        <strain evidence="9 10">RF6</strain>
    </source>
</reference>
<dbReference type="Gene3D" id="3.30.200.20">
    <property type="entry name" value="Phosphorylase Kinase, domain 1"/>
    <property type="match status" value="1"/>
</dbReference>
<feature type="domain" description="Aminoglycoside phosphotransferase" evidence="8">
    <location>
        <begin position="35"/>
        <end position="295"/>
    </location>
</feature>
<comment type="subunit">
    <text evidence="2">Homodimer.</text>
</comment>
<dbReference type="GO" id="GO:0046522">
    <property type="term" value="F:S-methyl-5-thioribose kinase activity"/>
    <property type="evidence" value="ECO:0007669"/>
    <property type="project" value="UniProtKB-EC"/>
</dbReference>
<comment type="caution">
    <text evidence="9">The sequence shown here is derived from an EMBL/GenBank/DDBJ whole genome shotgun (WGS) entry which is preliminary data.</text>
</comment>
<dbReference type="PANTHER" id="PTHR34273:SF2">
    <property type="entry name" value="METHYLTHIORIBOSE KINASE"/>
    <property type="match status" value="1"/>
</dbReference>
<evidence type="ECO:0000256" key="6">
    <source>
        <dbReference type="ARBA" id="ARBA00022777"/>
    </source>
</evidence>
<evidence type="ECO:0000256" key="5">
    <source>
        <dbReference type="ARBA" id="ARBA00022741"/>
    </source>
</evidence>
<keyword evidence="7" id="KW-0067">ATP-binding</keyword>
<comment type="similarity">
    <text evidence="1">Belongs to the methylthioribose kinase family.</text>
</comment>
<dbReference type="EMBL" id="SHKI01000004">
    <property type="protein sequence ID" value="RZT66357.1"/>
    <property type="molecule type" value="Genomic_DNA"/>
</dbReference>
<evidence type="ECO:0000256" key="1">
    <source>
        <dbReference type="ARBA" id="ARBA00010165"/>
    </source>
</evidence>
<organism evidence="9 10">
    <name type="scientific">Leucobacter luti</name>
    <dbReference type="NCBI Taxonomy" id="340320"/>
    <lineage>
        <taxon>Bacteria</taxon>
        <taxon>Bacillati</taxon>
        <taxon>Actinomycetota</taxon>
        <taxon>Actinomycetes</taxon>
        <taxon>Micrococcales</taxon>
        <taxon>Microbacteriaceae</taxon>
        <taxon>Leucobacter</taxon>
    </lineage>
</organism>
<dbReference type="PANTHER" id="PTHR34273">
    <property type="entry name" value="METHYLTHIORIBOSE KINASE"/>
    <property type="match status" value="1"/>
</dbReference>
<evidence type="ECO:0000256" key="3">
    <source>
        <dbReference type="ARBA" id="ARBA00012128"/>
    </source>
</evidence>
<gene>
    <name evidence="9" type="ORF">EV139_1793</name>
</gene>
<dbReference type="InterPro" id="IPR009212">
    <property type="entry name" value="Methylthioribose_kinase"/>
</dbReference>